<keyword evidence="1" id="KW-0812">Transmembrane</keyword>
<dbReference type="Proteomes" id="UP000799423">
    <property type="component" value="Unassembled WGS sequence"/>
</dbReference>
<organism evidence="3 4">
    <name type="scientific">Plenodomus tracheiphilus IPT5</name>
    <dbReference type="NCBI Taxonomy" id="1408161"/>
    <lineage>
        <taxon>Eukaryota</taxon>
        <taxon>Fungi</taxon>
        <taxon>Dikarya</taxon>
        <taxon>Ascomycota</taxon>
        <taxon>Pezizomycotina</taxon>
        <taxon>Dothideomycetes</taxon>
        <taxon>Pleosporomycetidae</taxon>
        <taxon>Pleosporales</taxon>
        <taxon>Pleosporineae</taxon>
        <taxon>Leptosphaeriaceae</taxon>
        <taxon>Plenodomus</taxon>
    </lineage>
</organism>
<keyword evidence="4" id="KW-1185">Reference proteome</keyword>
<dbReference type="InterPro" id="IPR057514">
    <property type="entry name" value="NTF2_SigF"/>
</dbReference>
<proteinExistence type="predicted"/>
<dbReference type="EMBL" id="MU006352">
    <property type="protein sequence ID" value="KAF2845192.1"/>
    <property type="molecule type" value="Genomic_DNA"/>
</dbReference>
<sequence length="242" mass="27780">MSMHDVIHISFSCSTLHQQTRCKVIIQTSQHPSHPTALRLKHGRPRHRNPPQRYFTPNASFTHPFVRTGSWSYSRVFIQCIYRWYKIMSPRIEISVQSVAFDKPNSKLYVQVFQIFRIWLIPFYYAPVSLTTVLSLTQQSPAGKYYISAQNDLYQTDQFVKFVLPGVWVFIALLGFLASCGCAVGALLGGPVTWVEEHWGWGEGLGKGRVEWEKNQKGWEGEDGWSDGEVVRRSELRGRIVG</sequence>
<name>A0A6A7APW3_9PLEO</name>
<evidence type="ECO:0000259" key="2">
    <source>
        <dbReference type="Pfam" id="PF24840"/>
    </source>
</evidence>
<dbReference type="PANTHER" id="PTHR35393">
    <property type="entry name" value="CHROMOSOME 1, WHOLE GENOME SHOTGUN SEQUENCE"/>
    <property type="match status" value="1"/>
</dbReference>
<dbReference type="OrthoDB" id="2344312at2759"/>
<dbReference type="Pfam" id="PF24840">
    <property type="entry name" value="NTF2_SigF"/>
    <property type="match status" value="1"/>
</dbReference>
<dbReference type="AlphaFoldDB" id="A0A6A7APW3"/>
<feature type="transmembrane region" description="Helical" evidence="1">
    <location>
        <begin position="167"/>
        <end position="188"/>
    </location>
</feature>
<protein>
    <recommendedName>
        <fullName evidence="2">SigF-like NTF2-like domain-containing protein</fullName>
    </recommendedName>
</protein>
<evidence type="ECO:0000313" key="4">
    <source>
        <dbReference type="Proteomes" id="UP000799423"/>
    </source>
</evidence>
<feature type="transmembrane region" description="Helical" evidence="1">
    <location>
        <begin position="108"/>
        <end position="126"/>
    </location>
</feature>
<evidence type="ECO:0000313" key="3">
    <source>
        <dbReference type="EMBL" id="KAF2845192.1"/>
    </source>
</evidence>
<accession>A0A6A7APW3</accession>
<evidence type="ECO:0000256" key="1">
    <source>
        <dbReference type="SAM" id="Phobius"/>
    </source>
</evidence>
<reference evidence="3" key="1">
    <citation type="submission" date="2020-01" db="EMBL/GenBank/DDBJ databases">
        <authorList>
            <consortium name="DOE Joint Genome Institute"/>
            <person name="Haridas S."/>
            <person name="Albert R."/>
            <person name="Binder M."/>
            <person name="Bloem J."/>
            <person name="Labutti K."/>
            <person name="Salamov A."/>
            <person name="Andreopoulos B."/>
            <person name="Baker S.E."/>
            <person name="Barry K."/>
            <person name="Bills G."/>
            <person name="Bluhm B.H."/>
            <person name="Cannon C."/>
            <person name="Castanera R."/>
            <person name="Culley D.E."/>
            <person name="Daum C."/>
            <person name="Ezra D."/>
            <person name="Gonzalez J.B."/>
            <person name="Henrissat B."/>
            <person name="Kuo A."/>
            <person name="Liang C."/>
            <person name="Lipzen A."/>
            <person name="Lutzoni F."/>
            <person name="Magnuson J."/>
            <person name="Mondo S."/>
            <person name="Nolan M."/>
            <person name="Ohm R."/>
            <person name="Pangilinan J."/>
            <person name="Park H.-J."/>
            <person name="Ramirez L."/>
            <person name="Alfaro M."/>
            <person name="Sun H."/>
            <person name="Tritt A."/>
            <person name="Yoshinaga Y."/>
            <person name="Zwiers L.-H."/>
            <person name="Turgeon B.G."/>
            <person name="Goodwin S.B."/>
            <person name="Spatafora J.W."/>
            <person name="Crous P.W."/>
            <person name="Grigoriev I.V."/>
        </authorList>
    </citation>
    <scope>NUCLEOTIDE SEQUENCE</scope>
    <source>
        <strain evidence="3">IPT5</strain>
    </source>
</reference>
<dbReference type="PANTHER" id="PTHR35393:SF1">
    <property type="entry name" value="SNOAL-LIKE DOMAIN-CONTAINING PROTEIN"/>
    <property type="match status" value="1"/>
</dbReference>
<gene>
    <name evidence="3" type="ORF">T440DRAFT_282308</name>
</gene>
<keyword evidence="1" id="KW-0472">Membrane</keyword>
<feature type="domain" description="SigF-like NTF2-like" evidence="2">
    <location>
        <begin position="52"/>
        <end position="185"/>
    </location>
</feature>
<keyword evidence="1" id="KW-1133">Transmembrane helix</keyword>